<organism evidence="5 6">
    <name type="scientific">Copranaerobaculum intestinale</name>
    <dbReference type="NCBI Taxonomy" id="2692629"/>
    <lineage>
        <taxon>Bacteria</taxon>
        <taxon>Bacillati</taxon>
        <taxon>Bacillota</taxon>
        <taxon>Erysipelotrichia</taxon>
        <taxon>Erysipelotrichales</taxon>
        <taxon>Erysipelotrichaceae</taxon>
        <taxon>Copranaerobaculum</taxon>
    </lineage>
</organism>
<dbReference type="Gene3D" id="3.40.1410.10">
    <property type="entry name" value="Chorismate lyase-like"/>
    <property type="match status" value="1"/>
</dbReference>
<dbReference type="PRINTS" id="PR00035">
    <property type="entry name" value="HTHGNTR"/>
</dbReference>
<dbReference type="Gene3D" id="1.10.10.10">
    <property type="entry name" value="Winged helix-like DNA-binding domain superfamily/Winged helix DNA-binding domain"/>
    <property type="match status" value="1"/>
</dbReference>
<dbReference type="CDD" id="cd07377">
    <property type="entry name" value="WHTH_GntR"/>
    <property type="match status" value="1"/>
</dbReference>
<dbReference type="PANTHER" id="PTHR44846:SF1">
    <property type="entry name" value="MANNOSYL-D-GLYCERATE TRANSPORT_METABOLISM SYSTEM REPRESSOR MNGR-RELATED"/>
    <property type="match status" value="1"/>
</dbReference>
<accession>A0A6N8U5A3</accession>
<evidence type="ECO:0000259" key="4">
    <source>
        <dbReference type="PROSITE" id="PS50949"/>
    </source>
</evidence>
<gene>
    <name evidence="5" type="ORF">GSF08_04785</name>
</gene>
<dbReference type="PANTHER" id="PTHR44846">
    <property type="entry name" value="MANNOSYL-D-GLYCERATE TRANSPORT/METABOLISM SYSTEM REPRESSOR MNGR-RELATED"/>
    <property type="match status" value="1"/>
</dbReference>
<dbReference type="GO" id="GO:0003677">
    <property type="term" value="F:DNA binding"/>
    <property type="evidence" value="ECO:0007669"/>
    <property type="project" value="UniProtKB-KW"/>
</dbReference>
<dbReference type="SMART" id="SM00866">
    <property type="entry name" value="UTRA"/>
    <property type="match status" value="1"/>
</dbReference>
<dbReference type="RefSeq" id="WP_160624668.1">
    <property type="nucleotide sequence ID" value="NZ_WUUQ01000001.1"/>
</dbReference>
<proteinExistence type="predicted"/>
<sequence>MAFDRRPLYVVIMESVQNYISDRGLKPGEQIPSEVELMNQFQVSRATVRQAMQELENEGIIEKKHGLGTFVAEPKVSIEMNGFFSFNEEAKKLNQTPHTLITQFERMRCPSKKIQQRLSLSSQEEVIMIQWLRLIDEDPVLLETTYLPGKRFLYLHQEELENQSLYDVFSHSGIRMVHGKEKYRPYLPNEEEQRLLDLEDNVPTFRFSRLLFEKDTPVEYTVSVLKSGKIALEAVIEKKIS</sequence>
<dbReference type="Pfam" id="PF07702">
    <property type="entry name" value="UTRA"/>
    <property type="match status" value="1"/>
</dbReference>
<protein>
    <submittedName>
        <fullName evidence="5">UTRA domain-containing protein</fullName>
    </submittedName>
</protein>
<dbReference type="SMART" id="SM00345">
    <property type="entry name" value="HTH_GNTR"/>
    <property type="match status" value="1"/>
</dbReference>
<evidence type="ECO:0000256" key="3">
    <source>
        <dbReference type="ARBA" id="ARBA00023163"/>
    </source>
</evidence>
<dbReference type="InterPro" id="IPR028978">
    <property type="entry name" value="Chorismate_lyase_/UTRA_dom_sf"/>
</dbReference>
<evidence type="ECO:0000313" key="5">
    <source>
        <dbReference type="EMBL" id="MXQ73252.1"/>
    </source>
</evidence>
<dbReference type="AlphaFoldDB" id="A0A6N8U5A3"/>
<evidence type="ECO:0000256" key="1">
    <source>
        <dbReference type="ARBA" id="ARBA00023015"/>
    </source>
</evidence>
<name>A0A6N8U5A3_9FIRM</name>
<dbReference type="PROSITE" id="PS50949">
    <property type="entry name" value="HTH_GNTR"/>
    <property type="match status" value="1"/>
</dbReference>
<reference evidence="5 6" key="2">
    <citation type="submission" date="2020-01" db="EMBL/GenBank/DDBJ databases">
        <title>Clostridiaceae sp. nov. isolated from the gut of human by culturomics.</title>
        <authorList>
            <person name="Chang Y."/>
        </authorList>
    </citation>
    <scope>NUCLEOTIDE SEQUENCE [LARGE SCALE GENOMIC DNA]</scope>
    <source>
        <strain evidence="5 6">DONG20-135</strain>
    </source>
</reference>
<dbReference type="InterPro" id="IPR050679">
    <property type="entry name" value="Bact_HTH_transcr_reg"/>
</dbReference>
<dbReference type="EMBL" id="WUUQ01000001">
    <property type="protein sequence ID" value="MXQ73252.1"/>
    <property type="molecule type" value="Genomic_DNA"/>
</dbReference>
<dbReference type="Proteomes" id="UP000434036">
    <property type="component" value="Unassembled WGS sequence"/>
</dbReference>
<dbReference type="SUPFAM" id="SSF64288">
    <property type="entry name" value="Chorismate lyase-like"/>
    <property type="match status" value="1"/>
</dbReference>
<keyword evidence="1" id="KW-0805">Transcription regulation</keyword>
<evidence type="ECO:0000313" key="6">
    <source>
        <dbReference type="Proteomes" id="UP000434036"/>
    </source>
</evidence>
<dbReference type="Pfam" id="PF00392">
    <property type="entry name" value="GntR"/>
    <property type="match status" value="1"/>
</dbReference>
<feature type="domain" description="HTH gntR-type" evidence="4">
    <location>
        <begin position="6"/>
        <end position="74"/>
    </location>
</feature>
<evidence type="ECO:0000256" key="2">
    <source>
        <dbReference type="ARBA" id="ARBA00023125"/>
    </source>
</evidence>
<keyword evidence="6" id="KW-1185">Reference proteome</keyword>
<dbReference type="InterPro" id="IPR036388">
    <property type="entry name" value="WH-like_DNA-bd_sf"/>
</dbReference>
<reference evidence="5 6" key="1">
    <citation type="submission" date="2019-12" db="EMBL/GenBank/DDBJ databases">
        <authorList>
            <person name="Yang R."/>
        </authorList>
    </citation>
    <scope>NUCLEOTIDE SEQUENCE [LARGE SCALE GENOMIC DNA]</scope>
    <source>
        <strain evidence="5 6">DONG20-135</strain>
    </source>
</reference>
<comment type="caution">
    <text evidence="5">The sequence shown here is derived from an EMBL/GenBank/DDBJ whole genome shotgun (WGS) entry which is preliminary data.</text>
</comment>
<dbReference type="InterPro" id="IPR000524">
    <property type="entry name" value="Tscrpt_reg_HTH_GntR"/>
</dbReference>
<keyword evidence="3" id="KW-0804">Transcription</keyword>
<dbReference type="GO" id="GO:0003700">
    <property type="term" value="F:DNA-binding transcription factor activity"/>
    <property type="evidence" value="ECO:0007669"/>
    <property type="project" value="InterPro"/>
</dbReference>
<dbReference type="GO" id="GO:0045892">
    <property type="term" value="P:negative regulation of DNA-templated transcription"/>
    <property type="evidence" value="ECO:0007669"/>
    <property type="project" value="TreeGrafter"/>
</dbReference>
<keyword evidence="2" id="KW-0238">DNA-binding</keyword>
<dbReference type="SUPFAM" id="SSF46785">
    <property type="entry name" value="Winged helix' DNA-binding domain"/>
    <property type="match status" value="1"/>
</dbReference>
<dbReference type="InterPro" id="IPR011663">
    <property type="entry name" value="UTRA"/>
</dbReference>
<dbReference type="InterPro" id="IPR036390">
    <property type="entry name" value="WH_DNA-bd_sf"/>
</dbReference>